<feature type="compositionally biased region" description="Polar residues" evidence="1">
    <location>
        <begin position="422"/>
        <end position="442"/>
    </location>
</feature>
<dbReference type="PANTHER" id="PTHR44029:SF1">
    <property type="entry name" value="DNAJ HOMOLOG SUBFAMILY C MEMBER 21"/>
    <property type="match status" value="1"/>
</dbReference>
<dbReference type="CDD" id="cd06257">
    <property type="entry name" value="DnaJ"/>
    <property type="match status" value="1"/>
</dbReference>
<evidence type="ECO:0000313" key="4">
    <source>
        <dbReference type="Proteomes" id="UP000799767"/>
    </source>
</evidence>
<feature type="compositionally biased region" description="Basic and acidic residues" evidence="1">
    <location>
        <begin position="387"/>
        <end position="397"/>
    </location>
</feature>
<dbReference type="PANTHER" id="PTHR44029">
    <property type="entry name" value="DNAJ HOMOLOG SUBFAMILY C MEMBER 21"/>
    <property type="match status" value="1"/>
</dbReference>
<evidence type="ECO:0000259" key="2">
    <source>
        <dbReference type="PROSITE" id="PS50076"/>
    </source>
</evidence>
<dbReference type="Pfam" id="PF00226">
    <property type="entry name" value="DnaJ"/>
    <property type="match status" value="1"/>
</dbReference>
<dbReference type="InterPro" id="IPR001623">
    <property type="entry name" value="DnaJ_domain"/>
</dbReference>
<dbReference type="SUPFAM" id="SSF46565">
    <property type="entry name" value="Chaperone J-domain"/>
    <property type="match status" value="1"/>
</dbReference>
<dbReference type="SMART" id="SM00271">
    <property type="entry name" value="DnaJ"/>
    <property type="match status" value="1"/>
</dbReference>
<feature type="compositionally biased region" description="Polar residues" evidence="1">
    <location>
        <begin position="692"/>
        <end position="702"/>
    </location>
</feature>
<feature type="compositionally biased region" description="Basic and acidic residues" evidence="1">
    <location>
        <begin position="669"/>
        <end position="679"/>
    </location>
</feature>
<dbReference type="EMBL" id="MU001640">
    <property type="protein sequence ID" value="KAF2480122.1"/>
    <property type="molecule type" value="Genomic_DNA"/>
</dbReference>
<reference evidence="3" key="1">
    <citation type="journal article" date="2020" name="Stud. Mycol.">
        <title>101 Dothideomycetes genomes: a test case for predicting lifestyles and emergence of pathogens.</title>
        <authorList>
            <person name="Haridas S."/>
            <person name="Albert R."/>
            <person name="Binder M."/>
            <person name="Bloem J."/>
            <person name="Labutti K."/>
            <person name="Salamov A."/>
            <person name="Andreopoulos B."/>
            <person name="Baker S."/>
            <person name="Barry K."/>
            <person name="Bills G."/>
            <person name="Bluhm B."/>
            <person name="Cannon C."/>
            <person name="Castanera R."/>
            <person name="Culley D."/>
            <person name="Daum C."/>
            <person name="Ezra D."/>
            <person name="Gonzalez J."/>
            <person name="Henrissat B."/>
            <person name="Kuo A."/>
            <person name="Liang C."/>
            <person name="Lipzen A."/>
            <person name="Lutzoni F."/>
            <person name="Magnuson J."/>
            <person name="Mondo S."/>
            <person name="Nolan M."/>
            <person name="Ohm R."/>
            <person name="Pangilinan J."/>
            <person name="Park H.-J."/>
            <person name="Ramirez L."/>
            <person name="Alfaro M."/>
            <person name="Sun H."/>
            <person name="Tritt A."/>
            <person name="Yoshinaga Y."/>
            <person name="Zwiers L.-H."/>
            <person name="Turgeon B."/>
            <person name="Goodwin S."/>
            <person name="Spatafora J."/>
            <person name="Crous P."/>
            <person name="Grigoriev I."/>
        </authorList>
    </citation>
    <scope>NUCLEOTIDE SEQUENCE</scope>
    <source>
        <strain evidence="3">CBS 113389</strain>
    </source>
</reference>
<sequence>MVKPDVKHNYYADLELPVNATCDDIRKAYRKLALQYHPDRNSGRESEVVAKFQAIQAASEVLLDPGTKERYDSDRRKAALYASFAGAGPPRAPTPNSPYAATSAYPPPPRRTQPGSYQRPPSFYPPPPGPTANGADRFSNFPRPGPKKDPAQDRTNVFRAWQNMNNAERPQRPASYAQPPPQSAPRPPTSKVRPTAPPRPDPRMPTEEPKPGPKYNVPPPFHPDAADQRSSAWAAFHATNSGKPGMTRNQTYRTPPRHGFNPSTATSDEKPADGSRYTRTYSSDNLTGMHFNVHGPPPTSEPGNAAPTASPKTPNAQRQYSGDQVPFMEHNRVSTPYAEIYTGVKSDLRNEGLRRSHSTRATTNLSPPEPAETSKARARSSSPPHATPEKSGHRKAFDLNSSSDASDASDADLTGTPEELDNTASGAQQQRPSSTPNAASSSDRPKIVPTGPSKRYANGTSASAQSDTEQQKAKPNIFDYAHNPELYAFNDGKSRSEENINTSFSSDGWRGAFTGDPGYFAPPNGNGRKQPSPARRPSPYHKTSSQQRSATLDVPTPGGTSTANEEVPQRAWGSDGTPSEYPRMAASGEGGFDPDEWQRKFQDPAWTQAPPPQRATSPGKGGASARKQSQSKKAGKSGGWRGNGTSTEPHIVDDDDGDAAAGTGQAAQTEHEAPLHDVDAMDIDNPPPPAEQSETQPDSESSGARAYSVPPSQWRRQQEQKQRSHRKSSVASKKSQRADSSKFTAGLDDLRNVEPLGQASTAEESIKLADLGASLPFSSQASSTVFGEPIVPRNLAVPPLPKAPSEPQRLSRATWHSYAAAYGEYVKEFHAYNTALLQHFQEREKQVQAQMVTGMSWLEATGDTSGMLRALTGFGSYMRGVKEDTKVREAWMLAWEKHETAVLGFEKMRDRIRKLVIGGMLVDN</sequence>
<dbReference type="Gene3D" id="1.10.287.110">
    <property type="entry name" value="DnaJ domain"/>
    <property type="match status" value="1"/>
</dbReference>
<dbReference type="GO" id="GO:0005737">
    <property type="term" value="C:cytoplasm"/>
    <property type="evidence" value="ECO:0007669"/>
    <property type="project" value="TreeGrafter"/>
</dbReference>
<feature type="region of interest" description="Disordered" evidence="1">
    <location>
        <begin position="84"/>
        <end position="746"/>
    </location>
</feature>
<dbReference type="InterPro" id="IPR036869">
    <property type="entry name" value="J_dom_sf"/>
</dbReference>
<gene>
    <name evidence="3" type="ORF">BDY17DRAFT_303261</name>
</gene>
<dbReference type="Proteomes" id="UP000799767">
    <property type="component" value="Unassembled WGS sequence"/>
</dbReference>
<feature type="compositionally biased region" description="Pro residues" evidence="1">
    <location>
        <begin position="178"/>
        <end position="188"/>
    </location>
</feature>
<evidence type="ECO:0000313" key="3">
    <source>
        <dbReference type="EMBL" id="KAF2480122.1"/>
    </source>
</evidence>
<dbReference type="InterPro" id="IPR051964">
    <property type="entry name" value="Chaperone_stress_response"/>
</dbReference>
<feature type="compositionally biased region" description="Low complexity" evidence="1">
    <location>
        <begin position="401"/>
        <end position="412"/>
    </location>
</feature>
<protein>
    <recommendedName>
        <fullName evidence="2">J domain-containing protein</fullName>
    </recommendedName>
</protein>
<dbReference type="RefSeq" id="XP_033586692.1">
    <property type="nucleotide sequence ID" value="XM_033734537.1"/>
</dbReference>
<feature type="compositionally biased region" description="Polar residues" evidence="1">
    <location>
        <begin position="458"/>
        <end position="468"/>
    </location>
</feature>
<evidence type="ECO:0000256" key="1">
    <source>
        <dbReference type="SAM" id="MobiDB-lite"/>
    </source>
</evidence>
<feature type="compositionally biased region" description="Low complexity" evidence="1">
    <location>
        <begin position="659"/>
        <end position="668"/>
    </location>
</feature>
<feature type="compositionally biased region" description="Polar residues" evidence="1">
    <location>
        <begin position="310"/>
        <end position="322"/>
    </location>
</feature>
<dbReference type="OrthoDB" id="10250354at2759"/>
<proteinExistence type="predicted"/>
<dbReference type="PROSITE" id="PS50076">
    <property type="entry name" value="DNAJ_2"/>
    <property type="match status" value="1"/>
</dbReference>
<accession>A0A6A6PJE9</accession>
<feature type="compositionally biased region" description="Polar residues" evidence="1">
    <location>
        <begin position="541"/>
        <end position="550"/>
    </location>
</feature>
<organism evidence="3 4">
    <name type="scientific">Neohortaea acidophila</name>
    <dbReference type="NCBI Taxonomy" id="245834"/>
    <lineage>
        <taxon>Eukaryota</taxon>
        <taxon>Fungi</taxon>
        <taxon>Dikarya</taxon>
        <taxon>Ascomycota</taxon>
        <taxon>Pezizomycotina</taxon>
        <taxon>Dothideomycetes</taxon>
        <taxon>Dothideomycetidae</taxon>
        <taxon>Mycosphaerellales</taxon>
        <taxon>Teratosphaeriaceae</taxon>
        <taxon>Neohortaea</taxon>
    </lineage>
</organism>
<name>A0A6A6PJE9_9PEZI</name>
<dbReference type="PRINTS" id="PR00625">
    <property type="entry name" value="JDOMAIN"/>
</dbReference>
<dbReference type="AlphaFoldDB" id="A0A6A6PJE9"/>
<feature type="domain" description="J" evidence="2">
    <location>
        <begin position="9"/>
        <end position="75"/>
    </location>
</feature>
<feature type="compositionally biased region" description="Polar residues" evidence="1">
    <location>
        <begin position="277"/>
        <end position="286"/>
    </location>
</feature>
<keyword evidence="4" id="KW-1185">Reference proteome</keyword>
<feature type="compositionally biased region" description="Basic and acidic residues" evidence="1">
    <location>
        <begin position="200"/>
        <end position="211"/>
    </location>
</feature>
<dbReference type="GeneID" id="54475539"/>
<feature type="compositionally biased region" description="Polar residues" evidence="1">
    <location>
        <begin position="238"/>
        <end position="253"/>
    </location>
</feature>